<feature type="transmembrane region" description="Helical" evidence="1">
    <location>
        <begin position="79"/>
        <end position="97"/>
    </location>
</feature>
<feature type="domain" description="Endonuclease/exonuclease/phosphatase" evidence="2">
    <location>
        <begin position="122"/>
        <end position="330"/>
    </location>
</feature>
<sequence>MKKREIVFCIFILIYVVLGCSYVFFSEYKLNKILTTKFGFAHLYSFFTMICFVVIIFSLLAIVIILFKNGFKLKINMANSILILSIVFSMLFIFGGTGTDKINKINRDNRIIKLVEWNVADNINETNIRNIFGEFDADIAVFPELEGYEKGDNSNRRLIDLFKKADVDFKKYEVYISEPTEGSIAPVTIVIKKAFGSYNIYKKTPMTRFGTVYLSSTSKGNPSIIGLHTAPPLPGLMSMWQRDLALIADLSNYNQDSIIIGDFNATMKHGSLNNIKTHIDVLEYAPKFNSGTWNINIPSPFRTRIDHILIPNSKYSVKSIEIKAYSNSDHLCVFAEIQKLNN</sequence>
<dbReference type="RefSeq" id="WP_156700654.1">
    <property type="nucleotide sequence ID" value="NZ_CACRUP010000008.1"/>
</dbReference>
<accession>A0A6N2ZKS2</accession>
<proteinExistence type="predicted"/>
<evidence type="ECO:0000313" key="3">
    <source>
        <dbReference type="EMBL" id="VYT80114.1"/>
    </source>
</evidence>
<keyword evidence="1" id="KW-0472">Membrane</keyword>
<dbReference type="InterPro" id="IPR036691">
    <property type="entry name" value="Endo/exonu/phosph_ase_sf"/>
</dbReference>
<dbReference type="SUPFAM" id="SSF56219">
    <property type="entry name" value="DNase I-like"/>
    <property type="match status" value="1"/>
</dbReference>
<evidence type="ECO:0000256" key="1">
    <source>
        <dbReference type="SAM" id="Phobius"/>
    </source>
</evidence>
<dbReference type="Pfam" id="PF03372">
    <property type="entry name" value="Exo_endo_phos"/>
    <property type="match status" value="1"/>
</dbReference>
<dbReference type="GO" id="GO:0003824">
    <property type="term" value="F:catalytic activity"/>
    <property type="evidence" value="ECO:0007669"/>
    <property type="project" value="InterPro"/>
</dbReference>
<dbReference type="AlphaFoldDB" id="A0A6N2ZKS2"/>
<dbReference type="InterPro" id="IPR005135">
    <property type="entry name" value="Endo/exonuclease/phosphatase"/>
</dbReference>
<gene>
    <name evidence="3" type="ORF">PGLFYP46_01091</name>
</gene>
<dbReference type="Gene3D" id="3.60.10.10">
    <property type="entry name" value="Endonuclease/exonuclease/phosphatase"/>
    <property type="match status" value="1"/>
</dbReference>
<dbReference type="PROSITE" id="PS51257">
    <property type="entry name" value="PROKAR_LIPOPROTEIN"/>
    <property type="match status" value="1"/>
</dbReference>
<feature type="transmembrane region" description="Helical" evidence="1">
    <location>
        <begin position="7"/>
        <end position="25"/>
    </location>
</feature>
<feature type="transmembrane region" description="Helical" evidence="1">
    <location>
        <begin position="45"/>
        <end position="67"/>
    </location>
</feature>
<evidence type="ECO:0000259" key="2">
    <source>
        <dbReference type="Pfam" id="PF03372"/>
    </source>
</evidence>
<dbReference type="EMBL" id="CACRUP010000008">
    <property type="protein sequence ID" value="VYT80114.1"/>
    <property type="molecule type" value="Genomic_DNA"/>
</dbReference>
<reference evidence="3" key="1">
    <citation type="submission" date="2019-11" db="EMBL/GenBank/DDBJ databases">
        <authorList>
            <person name="Feng L."/>
        </authorList>
    </citation>
    <scope>NUCLEOTIDE SEQUENCE</scope>
    <source>
        <strain evidence="3">PgorbachiiLFYP46</strain>
    </source>
</reference>
<protein>
    <recommendedName>
        <fullName evidence="2">Endonuclease/exonuclease/phosphatase domain-containing protein</fullName>
    </recommendedName>
</protein>
<keyword evidence="1" id="KW-1133">Transmembrane helix</keyword>
<organism evidence="3">
    <name type="scientific">Peptoniphilus gorbachii</name>
    <dbReference type="NCBI Taxonomy" id="411567"/>
    <lineage>
        <taxon>Bacteria</taxon>
        <taxon>Bacillati</taxon>
        <taxon>Bacillota</taxon>
        <taxon>Tissierellia</taxon>
        <taxon>Tissierellales</taxon>
        <taxon>Peptoniphilaceae</taxon>
        <taxon>Peptoniphilus</taxon>
    </lineage>
</organism>
<keyword evidence="1" id="KW-0812">Transmembrane</keyword>
<name>A0A6N2ZKS2_9FIRM</name>